<evidence type="ECO:0000313" key="3">
    <source>
        <dbReference type="Proteomes" id="UP000009286"/>
    </source>
</evidence>
<gene>
    <name evidence="2" type="ordered locus">MICA_1930</name>
</gene>
<dbReference type="AlphaFoldDB" id="G2KME5"/>
<organism evidence="2 3">
    <name type="scientific">Micavibrio aeruginosavorus (strain ARL-13)</name>
    <dbReference type="NCBI Taxonomy" id="856793"/>
    <lineage>
        <taxon>Bacteria</taxon>
        <taxon>Pseudomonadati</taxon>
        <taxon>Bdellovibrionota</taxon>
        <taxon>Bdellovibrionia</taxon>
        <taxon>Bdellovibrionales</taxon>
        <taxon>Pseudobdellovibrionaceae</taxon>
        <taxon>Micavibrio</taxon>
    </lineage>
</organism>
<keyword evidence="3" id="KW-1185">Reference proteome</keyword>
<evidence type="ECO:0000256" key="1">
    <source>
        <dbReference type="SAM" id="Phobius"/>
    </source>
</evidence>
<name>G2KME5_MICAA</name>
<accession>G2KME5</accession>
<dbReference type="HOGENOM" id="CLU_1081012_0_0_5"/>
<keyword evidence="1" id="KW-0472">Membrane</keyword>
<feature type="transmembrane region" description="Helical" evidence="1">
    <location>
        <begin position="35"/>
        <end position="54"/>
    </location>
</feature>
<sequence length="257" mass="28202">MYNGHSGIFKKVIKMGVGSAKIQQQDMRKRERGSALVYILIAIALLAALTLSFMEPSGQQTQSQNTFKTISEIESQAEYIRTAIQECVILHEKGDNTIDNSPTGSDPGANKKFPIKPTSTHFTGATPPADADDFVEYLRCPGNPGDDQDHKRIFTAETGKFLPPPPPLFEKWEYYNGDDGIFFWTHTTKSDSYLQTALAKLEEKFGKCEADTIVAGGSAVDLDTDGSVECPANSTCFRVWMTIKGSPTVFQEAGCPN</sequence>
<dbReference type="EMBL" id="CP002382">
    <property type="protein sequence ID" value="AEP10239.1"/>
    <property type="molecule type" value="Genomic_DNA"/>
</dbReference>
<keyword evidence="1" id="KW-1133">Transmembrane helix</keyword>
<reference evidence="2 3" key="1">
    <citation type="journal article" date="2011" name="BMC Genomics">
        <title>Genomic insights into an obligate epibiotic bacterial predator: Micavibrio aeruginosavorus ARL-13.</title>
        <authorList>
            <person name="Wang Z."/>
            <person name="Kadouri D."/>
            <person name="Wu M."/>
        </authorList>
    </citation>
    <scope>NUCLEOTIDE SEQUENCE [LARGE SCALE GENOMIC DNA]</scope>
    <source>
        <strain evidence="2 3">ARL-13</strain>
    </source>
</reference>
<keyword evidence="1" id="KW-0812">Transmembrane</keyword>
<proteinExistence type="predicted"/>
<dbReference type="Proteomes" id="UP000009286">
    <property type="component" value="Chromosome"/>
</dbReference>
<dbReference type="STRING" id="856793.MICA_1930"/>
<protein>
    <submittedName>
        <fullName evidence="2">Uncharacterized protein</fullName>
    </submittedName>
</protein>
<dbReference type="KEGG" id="mai:MICA_1930"/>
<evidence type="ECO:0000313" key="2">
    <source>
        <dbReference type="EMBL" id="AEP10239.1"/>
    </source>
</evidence>